<name>A0A8H7CLD8_9AGAR</name>
<evidence type="ECO:0000313" key="2">
    <source>
        <dbReference type="Proteomes" id="UP000620124"/>
    </source>
</evidence>
<protein>
    <recommendedName>
        <fullName evidence="3">F-box domain-containing protein</fullName>
    </recommendedName>
</protein>
<gene>
    <name evidence="1" type="ORF">MVEN_01788100</name>
</gene>
<evidence type="ECO:0000313" key="1">
    <source>
        <dbReference type="EMBL" id="KAF7342009.1"/>
    </source>
</evidence>
<comment type="caution">
    <text evidence="1">The sequence shown here is derived from an EMBL/GenBank/DDBJ whole genome shotgun (WGS) entry which is preliminary data.</text>
</comment>
<dbReference type="OrthoDB" id="3069231at2759"/>
<keyword evidence="2" id="KW-1185">Reference proteome</keyword>
<organism evidence="1 2">
    <name type="scientific">Mycena venus</name>
    <dbReference type="NCBI Taxonomy" id="2733690"/>
    <lineage>
        <taxon>Eukaryota</taxon>
        <taxon>Fungi</taxon>
        <taxon>Dikarya</taxon>
        <taxon>Basidiomycota</taxon>
        <taxon>Agaricomycotina</taxon>
        <taxon>Agaricomycetes</taxon>
        <taxon>Agaricomycetidae</taxon>
        <taxon>Agaricales</taxon>
        <taxon>Marasmiineae</taxon>
        <taxon>Mycenaceae</taxon>
        <taxon>Mycena</taxon>
    </lineage>
</organism>
<reference evidence="1" key="1">
    <citation type="submission" date="2020-05" db="EMBL/GenBank/DDBJ databases">
        <title>Mycena genomes resolve the evolution of fungal bioluminescence.</title>
        <authorList>
            <person name="Tsai I.J."/>
        </authorList>
    </citation>
    <scope>NUCLEOTIDE SEQUENCE</scope>
    <source>
        <strain evidence="1">CCC161011</strain>
    </source>
</reference>
<accession>A0A8H7CLD8</accession>
<dbReference type="AlphaFoldDB" id="A0A8H7CLD8"/>
<sequence length="386" mass="44098">MNSTPLLSRFPQELIDMVIRKNETDFPTLRSCSLVCRAFLSPSQACIFLEVELIPKESRVPRCQQLHNILVDSPHPRSYVRTLEITEGYSDLRWLTQDTNSLAVMGILQCLKSVRFLSLSAMWCDLPKNLRTSICELCKKSDIDYLYLDIGRIGLADFSQLVAPTSLTRLGMPMVVLPTPDEGEEVPLAKLPRLKTCSFWLHPSSLAVVAKWLVNKDALANLHIMWYQEWQLQMLQNILDAHMSNLRELSLVFLYCIDEPVFRLPVALSLVQLKTIHSVKIEFEQHPEGVSLWLARLLESSPPSLTKFGAEINFKADCLLDIDWAPLRNVVTLENFPVLVIFQVEIIPSTRIENNTALRLVKTIQNTLPWLHERGILRCKVLSPNE</sequence>
<proteinExistence type="predicted"/>
<dbReference type="EMBL" id="JACAZI010000017">
    <property type="protein sequence ID" value="KAF7342009.1"/>
    <property type="molecule type" value="Genomic_DNA"/>
</dbReference>
<evidence type="ECO:0008006" key="3">
    <source>
        <dbReference type="Google" id="ProtNLM"/>
    </source>
</evidence>
<dbReference type="Proteomes" id="UP000620124">
    <property type="component" value="Unassembled WGS sequence"/>
</dbReference>